<gene>
    <name evidence="1" type="ORF">N3K66_006279</name>
</gene>
<dbReference type="Proteomes" id="UP001163324">
    <property type="component" value="Chromosome 5"/>
</dbReference>
<accession>A0ACC0V090</accession>
<comment type="caution">
    <text evidence="1">The sequence shown here is derived from an EMBL/GenBank/DDBJ whole genome shotgun (WGS) entry which is preliminary data.</text>
</comment>
<keyword evidence="2" id="KW-1185">Reference proteome</keyword>
<organism evidence="1 2">
    <name type="scientific">Trichothecium roseum</name>
    <dbReference type="NCBI Taxonomy" id="47278"/>
    <lineage>
        <taxon>Eukaryota</taxon>
        <taxon>Fungi</taxon>
        <taxon>Dikarya</taxon>
        <taxon>Ascomycota</taxon>
        <taxon>Pezizomycotina</taxon>
        <taxon>Sordariomycetes</taxon>
        <taxon>Hypocreomycetidae</taxon>
        <taxon>Hypocreales</taxon>
        <taxon>Hypocreales incertae sedis</taxon>
        <taxon>Trichothecium</taxon>
    </lineage>
</organism>
<proteinExistence type="predicted"/>
<dbReference type="EMBL" id="CM047944">
    <property type="protein sequence ID" value="KAI9899818.1"/>
    <property type="molecule type" value="Genomic_DNA"/>
</dbReference>
<name>A0ACC0V090_9HYPO</name>
<protein>
    <submittedName>
        <fullName evidence="1">Uncharacterized protein</fullName>
    </submittedName>
</protein>
<sequence>MITCLSLNANPKALVVNMKSNLAADLVTLSYAKLLQQDTAEANRLLSATQQDGIFYLSFDASQQLSELHNNVNTLFDLGAQTMENERYRKPGMQMVDDKGHRDRTEFINVRENDLFLSDARLDLPHSVNGRRETLTSFAALCFGVSSTLLRNFELALGMPPDMLTNMHSTTRANSNRIAVTRSVTNSDEVEVDVPARSAHTAMPAASPSSSTASAGSR</sequence>
<evidence type="ECO:0000313" key="2">
    <source>
        <dbReference type="Proteomes" id="UP001163324"/>
    </source>
</evidence>
<reference evidence="1" key="1">
    <citation type="submission" date="2022-10" db="EMBL/GenBank/DDBJ databases">
        <title>Complete Genome of Trichothecium roseum strain YXFP-22015, a Plant Pathogen Isolated from Citrus.</title>
        <authorList>
            <person name="Wang Y."/>
            <person name="Zhu L."/>
        </authorList>
    </citation>
    <scope>NUCLEOTIDE SEQUENCE</scope>
    <source>
        <strain evidence="1">YXFP-22015</strain>
    </source>
</reference>
<evidence type="ECO:0000313" key="1">
    <source>
        <dbReference type="EMBL" id="KAI9899818.1"/>
    </source>
</evidence>